<accession>A0A6V7W650</accession>
<dbReference type="AlphaFoldDB" id="A0A6V7W650"/>
<sequence length="83" mass="10081">MYFYIKIQLNILDQHWPENAIIPGLYKLQQFQYNMCSQEKKIYWANNVIICQSKLRPHISLRGQQKKKFGKEEMERKGYLQSI</sequence>
<reference evidence="1 2" key="1">
    <citation type="submission" date="2020-08" db="EMBL/GenBank/DDBJ databases">
        <authorList>
            <person name="Koutsovoulos G."/>
            <person name="Danchin GJ E."/>
        </authorList>
    </citation>
    <scope>NUCLEOTIDE SEQUENCE [LARGE SCALE GENOMIC DNA]</scope>
</reference>
<proteinExistence type="predicted"/>
<evidence type="ECO:0000313" key="2">
    <source>
        <dbReference type="Proteomes" id="UP000580250"/>
    </source>
</evidence>
<comment type="caution">
    <text evidence="1">The sequence shown here is derived from an EMBL/GenBank/DDBJ whole genome shotgun (WGS) entry which is preliminary data.</text>
</comment>
<evidence type="ECO:0000313" key="1">
    <source>
        <dbReference type="EMBL" id="CAD2182665.1"/>
    </source>
</evidence>
<dbReference type="Proteomes" id="UP000580250">
    <property type="component" value="Unassembled WGS sequence"/>
</dbReference>
<gene>
    <name evidence="1" type="ORF">MENT_LOCUS34898</name>
</gene>
<protein>
    <submittedName>
        <fullName evidence="1">Uncharacterized protein</fullName>
    </submittedName>
</protein>
<organism evidence="1 2">
    <name type="scientific">Meloidogyne enterolobii</name>
    <name type="common">Root-knot nematode worm</name>
    <name type="synonym">Meloidogyne mayaguensis</name>
    <dbReference type="NCBI Taxonomy" id="390850"/>
    <lineage>
        <taxon>Eukaryota</taxon>
        <taxon>Metazoa</taxon>
        <taxon>Ecdysozoa</taxon>
        <taxon>Nematoda</taxon>
        <taxon>Chromadorea</taxon>
        <taxon>Rhabditida</taxon>
        <taxon>Tylenchina</taxon>
        <taxon>Tylenchomorpha</taxon>
        <taxon>Tylenchoidea</taxon>
        <taxon>Meloidogynidae</taxon>
        <taxon>Meloidogyninae</taxon>
        <taxon>Meloidogyne</taxon>
    </lineage>
</organism>
<name>A0A6V7W650_MELEN</name>
<dbReference type="EMBL" id="CAJEWN010000440">
    <property type="protein sequence ID" value="CAD2182665.1"/>
    <property type="molecule type" value="Genomic_DNA"/>
</dbReference>